<dbReference type="OrthoDB" id="331544at2759"/>
<evidence type="ECO:0000259" key="4">
    <source>
        <dbReference type="Pfam" id="PF16363"/>
    </source>
</evidence>
<dbReference type="EMBL" id="ML994637">
    <property type="protein sequence ID" value="KAF2184542.1"/>
    <property type="molecule type" value="Genomic_DNA"/>
</dbReference>
<evidence type="ECO:0000256" key="1">
    <source>
        <dbReference type="ARBA" id="ARBA00001911"/>
    </source>
</evidence>
<dbReference type="Gene3D" id="3.90.25.10">
    <property type="entry name" value="UDP-galactose 4-epimerase, domain 1"/>
    <property type="match status" value="1"/>
</dbReference>
<feature type="domain" description="NAD(P)-binding" evidence="4">
    <location>
        <begin position="30"/>
        <end position="343"/>
    </location>
</feature>
<dbReference type="GO" id="GO:0008460">
    <property type="term" value="F:dTDP-glucose 4,6-dehydratase activity"/>
    <property type="evidence" value="ECO:0007669"/>
    <property type="project" value="InterPro"/>
</dbReference>
<proteinExistence type="predicted"/>
<organism evidence="5 6">
    <name type="scientific">Zopfia rhizophila CBS 207.26</name>
    <dbReference type="NCBI Taxonomy" id="1314779"/>
    <lineage>
        <taxon>Eukaryota</taxon>
        <taxon>Fungi</taxon>
        <taxon>Dikarya</taxon>
        <taxon>Ascomycota</taxon>
        <taxon>Pezizomycotina</taxon>
        <taxon>Dothideomycetes</taxon>
        <taxon>Dothideomycetes incertae sedis</taxon>
        <taxon>Zopfiaceae</taxon>
        <taxon>Zopfia</taxon>
    </lineage>
</organism>
<name>A0A6A6E1G1_9PEZI</name>
<dbReference type="InterPro" id="IPR036291">
    <property type="entry name" value="NAD(P)-bd_dom_sf"/>
</dbReference>
<gene>
    <name evidence="5" type="ORF">K469DRAFT_579165</name>
</gene>
<dbReference type="GO" id="GO:0009225">
    <property type="term" value="P:nucleotide-sugar metabolic process"/>
    <property type="evidence" value="ECO:0007669"/>
    <property type="project" value="InterPro"/>
</dbReference>
<reference evidence="5" key="1">
    <citation type="journal article" date="2020" name="Stud. Mycol.">
        <title>101 Dothideomycetes genomes: a test case for predicting lifestyles and emergence of pathogens.</title>
        <authorList>
            <person name="Haridas S."/>
            <person name="Albert R."/>
            <person name="Binder M."/>
            <person name="Bloem J."/>
            <person name="Labutti K."/>
            <person name="Salamov A."/>
            <person name="Andreopoulos B."/>
            <person name="Baker S."/>
            <person name="Barry K."/>
            <person name="Bills G."/>
            <person name="Bluhm B."/>
            <person name="Cannon C."/>
            <person name="Castanera R."/>
            <person name="Culley D."/>
            <person name="Daum C."/>
            <person name="Ezra D."/>
            <person name="Gonzalez J."/>
            <person name="Henrissat B."/>
            <person name="Kuo A."/>
            <person name="Liang C."/>
            <person name="Lipzen A."/>
            <person name="Lutzoni F."/>
            <person name="Magnuson J."/>
            <person name="Mondo S."/>
            <person name="Nolan M."/>
            <person name="Ohm R."/>
            <person name="Pangilinan J."/>
            <person name="Park H.-J."/>
            <person name="Ramirez L."/>
            <person name="Alfaro M."/>
            <person name="Sun H."/>
            <person name="Tritt A."/>
            <person name="Yoshinaga Y."/>
            <person name="Zwiers L.-H."/>
            <person name="Turgeon B."/>
            <person name="Goodwin S."/>
            <person name="Spatafora J."/>
            <person name="Crous P."/>
            <person name="Grigoriev I."/>
        </authorList>
    </citation>
    <scope>NUCLEOTIDE SEQUENCE</scope>
    <source>
        <strain evidence="5">CBS 207.26</strain>
    </source>
</reference>
<dbReference type="SUPFAM" id="SSF51735">
    <property type="entry name" value="NAD(P)-binding Rossmann-fold domains"/>
    <property type="match status" value="1"/>
</dbReference>
<evidence type="ECO:0000313" key="6">
    <source>
        <dbReference type="Proteomes" id="UP000800200"/>
    </source>
</evidence>
<dbReference type="Pfam" id="PF16363">
    <property type="entry name" value="GDP_Man_Dehyd"/>
    <property type="match status" value="1"/>
</dbReference>
<dbReference type="FunFam" id="3.40.50.720:FF:000304">
    <property type="entry name" value="UDP-glucose 4,6-dehydratase"/>
    <property type="match status" value="1"/>
</dbReference>
<evidence type="ECO:0000256" key="2">
    <source>
        <dbReference type="ARBA" id="ARBA00023027"/>
    </source>
</evidence>
<protein>
    <submittedName>
        <fullName evidence="5">NAD(P)-binding protein</fullName>
    </submittedName>
</protein>
<keyword evidence="3" id="KW-0456">Lyase</keyword>
<comment type="cofactor">
    <cofactor evidence="1">
        <name>NAD(+)</name>
        <dbReference type="ChEBI" id="CHEBI:57540"/>
    </cofactor>
</comment>
<dbReference type="PANTHER" id="PTHR43000">
    <property type="entry name" value="DTDP-D-GLUCOSE 4,6-DEHYDRATASE-RELATED"/>
    <property type="match status" value="1"/>
</dbReference>
<accession>A0A6A6E1G1</accession>
<keyword evidence="2" id="KW-0520">NAD</keyword>
<dbReference type="InterPro" id="IPR016040">
    <property type="entry name" value="NAD(P)-bd_dom"/>
</dbReference>
<dbReference type="AlphaFoldDB" id="A0A6A6E1G1"/>
<evidence type="ECO:0000313" key="5">
    <source>
        <dbReference type="EMBL" id="KAF2184542.1"/>
    </source>
</evidence>
<sequence length="378" mass="42780">MAPEISAQQNVGFLKNLTKLPPLPKVKVVMITGGAGFIGSWATRSLTLLYKDHYHIVAFDKLDVAGSLNNIRELEDCPNFSFERGDIRSPTDVFNCLRRHKVDAVIHFAALSHVDTSFNSSYEFSQTNFLGTHVLLEAVRLYGGVKHFIHVSTDEVYGEKTTEADHVEEDSLNPTNPYSASKAAAEMIVSAYVKSFGIPCIIVRSNNVYGPNQFPEKVIPKFAMLFLRGQKIPLYGHGRHTRRYLYATDAANAINFILHRGKIGHVYNIGTYDEISNRNLSSILLRLTRPVNGSINSNLNLDSWIQPTPDRPFHDRRYGVDFGKLSKLGWKQTVDLEKGLKETVEWYRVNGEEWWGPLDEELVPRETGFFRGKSKEQC</sequence>
<dbReference type="Gene3D" id="3.40.50.720">
    <property type="entry name" value="NAD(P)-binding Rossmann-like Domain"/>
    <property type="match status" value="1"/>
</dbReference>
<keyword evidence="6" id="KW-1185">Reference proteome</keyword>
<dbReference type="CDD" id="cd05246">
    <property type="entry name" value="dTDP_GD_SDR_e"/>
    <property type="match status" value="1"/>
</dbReference>
<dbReference type="Proteomes" id="UP000800200">
    <property type="component" value="Unassembled WGS sequence"/>
</dbReference>
<dbReference type="InterPro" id="IPR005888">
    <property type="entry name" value="dTDP_Gluc_deHydtase"/>
</dbReference>
<evidence type="ECO:0000256" key="3">
    <source>
        <dbReference type="ARBA" id="ARBA00023239"/>
    </source>
</evidence>